<dbReference type="Proteomes" id="UP000664032">
    <property type="component" value="Unassembled WGS sequence"/>
</dbReference>
<comment type="caution">
    <text evidence="1">The sequence shown here is derived from an EMBL/GenBank/DDBJ whole genome shotgun (WGS) entry which is preliminary data.</text>
</comment>
<gene>
    <name evidence="1" type="ORF">JR316_0011607</name>
</gene>
<name>A0ACB8GKH6_PSICU</name>
<sequence length="1713" mass="189154">MSSINVNAGEDPQEDIPVDADGYAICPDCQKAIKCGPGGSKNLNLRHRGTAKCKAAAAKLSTKAKLKDSSLKGFFMKRGPALARVPTTTTLPVILPKDTPLCETTTTDNVLSQPPPSVTPEPSCAPTVKWFKSNLANALQTLVDGLPPPSTDIALADNILSAFHTDPSNYNNPLVSDEDLWEEVLNPLLKDILGWGTELDVEAIVRGNRDGLNGLAPFVEFFVVCRRVDEALFEGKLGHLMSALRDRQLTSTRSVIDIDMPLESAISLNTSPRPQPVNFVPRTPAANSISNTLAACKGYPLPIPPGNSPHSTYPFSLHDTLSLPWNYEVKHNQMVLRSFHCKKSGSLVHFGICSACHELSTDATLKGIIDRMEHGINDNTPYAYYSINGLKAKLRQKDTKISFLKLRGISQARTILRKTTSLGYHKRLMVAVASRRYGNVERLFQIALRQKRGVPYIISMYEAAASNLYRPKSFSEHDDMLGLLLMKLGGSRIAGIAHRALGLPGITTLRNRAIMPPLIPSPSHPTESEVSKNLLACFESLKDVLAGVDVLHANLQLDEIAVERRIRWDDHTNVFLGVCREHGKQTALEFNSESDMVELFQSLDNEEVHFAREATVGAIGIMDQDTRVYAARPIVISGDCKQETGEDHADLIRTLINSVSSNKLSTKVRVVSIASDGETRRGSALSLLTYQKPLSTSSPIYSQLFNLTFLDLYVGSDDITADKDWKHVIKRFRNLLLRPRGVLVHGFRITPAIIGVHLKMADLPAIHVNSICNPDDEQDVKLAFDLLRAIWNLSPLSNHKNPAVVEARSSLVILGRLFYHTVFPYLCTDLTLSEQLEHLSAAAHLALALFHESGSQFIPTLLYTDLQIMIKNIFFCVAKAKVDRPECPFFIVLQGTDRLEELFGILRTMVGNDANLDIWQLGSRLTGTTQVSNILAKYPHWDRAPRRLKLPALTREMHELPDASDHIKPASWKGNVVVNQVTLLTAWKRGRRLAEKDCPFSGSIFSQLEASPNINILSPRGTALIGSNVEGNAQDDESFNSFQRPSALRQQSSVSTDDLGPSSLTENQAIIEDEFLESELPHIDDGSSSYMSYSILDGKKFARRVIYQGKLVSKSRAISLHSKLRGRAAPASTDRLRRVQGTERFSKAIESNGGCTHLLDDSELLTIQDPVATLVKCDGHIFLCIGEVNNIKIVSEPPVEAISMDDISESDPGRISISISVLGLRRSIETDDPSLICDWRTYRPAQERTIHVTAKAILPLNPTISSSGLEHMFYLLEGTFLVALVDQLYSSADTELIKRLAMVPISPDFPYYEETGKACFSVSAISLDGAGGVMNACPICDPPFELAGKVGPRILEHMASHILHDLNINREDEPCGLCLRPSPQCLFFLKKGANGNIRINKEASTGCPNAIQYQYGPAERSTSSAPCSNVPIFCPLCDKTAPAVWRYNLRYHIVKSHPSATINRYSHFWQLTMFEKKEMRRIWDTFSNPSKQRSMPANTKKNRLVISDAHTTQSVSLQDAVTLSEIYDSDTELERQPAQNLPNDTNQSTIESTDLDTGYNTAYSMLEFKDSKDPKDDLTDNSSATVTHDAESIINESSETNKSDAVIVSDVNTILSHVPNNELALLDASNELESHIATLDSAASLPDSTVSSLRPHRKRTHFDVTDLSYCDCGASAKPKDDADALNVAQCKSRNCQTIWVSLLTLTFIDSDIQ</sequence>
<evidence type="ECO:0000313" key="1">
    <source>
        <dbReference type="EMBL" id="KAH9476038.1"/>
    </source>
</evidence>
<evidence type="ECO:0000313" key="2">
    <source>
        <dbReference type="Proteomes" id="UP000664032"/>
    </source>
</evidence>
<accession>A0ACB8GKH6</accession>
<keyword evidence="2" id="KW-1185">Reference proteome</keyword>
<proteinExistence type="predicted"/>
<dbReference type="EMBL" id="JAFIQS020000011">
    <property type="protein sequence ID" value="KAH9476038.1"/>
    <property type="molecule type" value="Genomic_DNA"/>
</dbReference>
<reference evidence="1" key="1">
    <citation type="submission" date="2021-10" db="EMBL/GenBank/DDBJ databases">
        <title>Psilocybe cubensis genome.</title>
        <authorList>
            <person name="Mckernan K.J."/>
            <person name="Crawford S."/>
            <person name="Trippe A."/>
            <person name="Kane L.T."/>
            <person name="Mclaughlin S."/>
        </authorList>
    </citation>
    <scope>NUCLEOTIDE SEQUENCE</scope>
    <source>
        <strain evidence="1">MGC-MH-2018</strain>
    </source>
</reference>
<organism evidence="1 2">
    <name type="scientific">Psilocybe cubensis</name>
    <name type="common">Psychedelic mushroom</name>
    <name type="synonym">Stropharia cubensis</name>
    <dbReference type="NCBI Taxonomy" id="181762"/>
    <lineage>
        <taxon>Eukaryota</taxon>
        <taxon>Fungi</taxon>
        <taxon>Dikarya</taxon>
        <taxon>Basidiomycota</taxon>
        <taxon>Agaricomycotina</taxon>
        <taxon>Agaricomycetes</taxon>
        <taxon>Agaricomycetidae</taxon>
        <taxon>Agaricales</taxon>
        <taxon>Agaricineae</taxon>
        <taxon>Strophariaceae</taxon>
        <taxon>Psilocybe</taxon>
    </lineage>
</organism>
<protein>
    <submittedName>
        <fullName evidence="1">Uncharacterized protein</fullName>
    </submittedName>
</protein>